<sequence>MKQKQRIYPIQKNYKYLAIIQQFWLVYHTKMHLFEVFITLTSLYCAVYCHVVSHPREILTRGTHEKEHDFFHANEKDEDRSLNEVDQENSIANGDSKCMPLISCPAHVRNKNNIYCETMAGRKGIYCSTGQNHTGILHSKGRGHHNFHADFLTLENLSQKSRAEMSRLRTKEANLLSKKSSVLQPGSATYGHFRNSRRFNPADITEVMHIADKALEIAIATRVFKDRQGITNERTGRGRIQQNLRQLLSDKIAFLYLPVL</sequence>
<reference evidence="2" key="1">
    <citation type="submission" date="2025-08" db="UniProtKB">
        <authorList>
            <consortium name="RefSeq"/>
        </authorList>
    </citation>
    <scope>IDENTIFICATION</scope>
    <source>
        <tissue evidence="2">Gonads</tissue>
    </source>
</reference>
<dbReference type="Proteomes" id="UP000504635">
    <property type="component" value="Unplaced"/>
</dbReference>
<protein>
    <submittedName>
        <fullName evidence="2">Uncharacterized protein LOC115883259</fullName>
    </submittedName>
</protein>
<evidence type="ECO:0000313" key="1">
    <source>
        <dbReference type="Proteomes" id="UP000504635"/>
    </source>
</evidence>
<dbReference type="OrthoDB" id="6766242at2759"/>
<dbReference type="InParanoid" id="A0A6J2Y178"/>
<proteinExistence type="predicted"/>
<organism evidence="1 2">
    <name type="scientific">Sitophilus oryzae</name>
    <name type="common">Rice weevil</name>
    <name type="synonym">Curculio oryzae</name>
    <dbReference type="NCBI Taxonomy" id="7048"/>
    <lineage>
        <taxon>Eukaryota</taxon>
        <taxon>Metazoa</taxon>
        <taxon>Ecdysozoa</taxon>
        <taxon>Arthropoda</taxon>
        <taxon>Hexapoda</taxon>
        <taxon>Insecta</taxon>
        <taxon>Pterygota</taxon>
        <taxon>Neoptera</taxon>
        <taxon>Endopterygota</taxon>
        <taxon>Coleoptera</taxon>
        <taxon>Polyphaga</taxon>
        <taxon>Cucujiformia</taxon>
        <taxon>Curculionidae</taxon>
        <taxon>Dryophthorinae</taxon>
        <taxon>Sitophilus</taxon>
    </lineage>
</organism>
<accession>A0A6J2Y178</accession>
<gene>
    <name evidence="2" type="primary">LOC115883259</name>
</gene>
<keyword evidence="1" id="KW-1185">Reference proteome</keyword>
<dbReference type="RefSeq" id="XP_030757457.1">
    <property type="nucleotide sequence ID" value="XM_030901597.1"/>
</dbReference>
<name>A0A6J2Y178_SITOR</name>
<evidence type="ECO:0000313" key="2">
    <source>
        <dbReference type="RefSeq" id="XP_030757457.1"/>
    </source>
</evidence>
<dbReference type="KEGG" id="soy:115883259"/>
<dbReference type="GeneID" id="115883259"/>
<dbReference type="AlphaFoldDB" id="A0A6J2Y178"/>